<dbReference type="EC" id="4.1.1.65" evidence="12"/>
<keyword evidence="10" id="KW-0670">Pyruvate</keyword>
<keyword evidence="8 12" id="KW-0456">Lyase</keyword>
<keyword evidence="1" id="KW-1003">Cell membrane</keyword>
<reference evidence="12" key="1">
    <citation type="submission" date="2016-10" db="EMBL/GenBank/DDBJ databases">
        <authorList>
            <person name="de Groot N.N."/>
        </authorList>
    </citation>
    <scope>NUCLEOTIDE SEQUENCE</scope>
</reference>
<dbReference type="InterPro" id="IPR003817">
    <property type="entry name" value="PS_Dcarbxylase"/>
</dbReference>
<keyword evidence="6" id="KW-0865">Zymogen</keyword>
<evidence type="ECO:0000256" key="7">
    <source>
        <dbReference type="ARBA" id="ARBA00023209"/>
    </source>
</evidence>
<proteinExistence type="predicted"/>
<keyword evidence="3" id="KW-0210">Decarboxylase</keyword>
<keyword evidence="4" id="KW-0443">Lipid metabolism</keyword>
<name>A0A1W1CQY4_9ZZZZ</name>
<dbReference type="Pfam" id="PF02666">
    <property type="entry name" value="PS_Dcarbxylase"/>
    <property type="match status" value="1"/>
</dbReference>
<evidence type="ECO:0000256" key="2">
    <source>
        <dbReference type="ARBA" id="ARBA00022516"/>
    </source>
</evidence>
<evidence type="ECO:0000256" key="3">
    <source>
        <dbReference type="ARBA" id="ARBA00022793"/>
    </source>
</evidence>
<evidence type="ECO:0000256" key="8">
    <source>
        <dbReference type="ARBA" id="ARBA00023239"/>
    </source>
</evidence>
<feature type="transmembrane region" description="Helical" evidence="11">
    <location>
        <begin position="15"/>
        <end position="48"/>
    </location>
</feature>
<evidence type="ECO:0000256" key="9">
    <source>
        <dbReference type="ARBA" id="ARBA00023264"/>
    </source>
</evidence>
<dbReference type="EMBL" id="FPHK01000115">
    <property type="protein sequence ID" value="SFV68097.1"/>
    <property type="molecule type" value="Genomic_DNA"/>
</dbReference>
<evidence type="ECO:0000256" key="6">
    <source>
        <dbReference type="ARBA" id="ARBA00023145"/>
    </source>
</evidence>
<keyword evidence="2" id="KW-0444">Lipid biosynthesis</keyword>
<keyword evidence="11" id="KW-0812">Transmembrane</keyword>
<dbReference type="AlphaFoldDB" id="A0A1W1CQY4"/>
<dbReference type="GO" id="GO:0004609">
    <property type="term" value="F:phosphatidylserine decarboxylase activity"/>
    <property type="evidence" value="ECO:0007669"/>
    <property type="project" value="UniProtKB-EC"/>
</dbReference>
<keyword evidence="7" id="KW-0594">Phospholipid biosynthesis</keyword>
<evidence type="ECO:0000256" key="5">
    <source>
        <dbReference type="ARBA" id="ARBA00023136"/>
    </source>
</evidence>
<evidence type="ECO:0000256" key="1">
    <source>
        <dbReference type="ARBA" id="ARBA00022475"/>
    </source>
</evidence>
<organism evidence="12">
    <name type="scientific">hydrothermal vent metagenome</name>
    <dbReference type="NCBI Taxonomy" id="652676"/>
    <lineage>
        <taxon>unclassified sequences</taxon>
        <taxon>metagenomes</taxon>
        <taxon>ecological metagenomes</taxon>
    </lineage>
</organism>
<accession>A0A1W1CQY4</accession>
<protein>
    <submittedName>
        <fullName evidence="12">Phosphatidylserine decarboxylase</fullName>
        <ecNumber evidence="12">4.1.1.65</ecNumber>
    </submittedName>
</protein>
<evidence type="ECO:0000313" key="12">
    <source>
        <dbReference type="EMBL" id="SFV68097.1"/>
    </source>
</evidence>
<dbReference type="InterPro" id="IPR033175">
    <property type="entry name" value="PSD-A"/>
</dbReference>
<evidence type="ECO:0000256" key="10">
    <source>
        <dbReference type="ARBA" id="ARBA00023317"/>
    </source>
</evidence>
<evidence type="ECO:0000256" key="11">
    <source>
        <dbReference type="SAM" id="Phobius"/>
    </source>
</evidence>
<dbReference type="PANTHER" id="PTHR35809">
    <property type="entry name" value="ARCHAETIDYLSERINE DECARBOXYLASE PROENZYME-RELATED"/>
    <property type="match status" value="1"/>
</dbReference>
<keyword evidence="9" id="KW-1208">Phospholipid metabolism</keyword>
<gene>
    <name evidence="12" type="ORF">MNB_SM-6-1172</name>
</gene>
<keyword evidence="11" id="KW-1133">Transmembrane helix</keyword>
<evidence type="ECO:0000256" key="4">
    <source>
        <dbReference type="ARBA" id="ARBA00023098"/>
    </source>
</evidence>
<sequence length="211" mass="23820">MKNNLFVIAKSGWRYIAYALFAFVICSLLDFDFFAFLAIVVALFLVYLFRNPERVTLNSQQNTLVMPCDGIVTAIEKLEEDAVYGYRIDIDASYFNVGVLRMPMHSEVTSMKLVRGSRVAKNTKLFTLLNEYVELVFTDSAKNSIKVIHRLKQSFVPLTIELNIGEKLMPSSRYGFMANGVTSLYIPSNFSLNVQIGQEVLASQTVVGHFS</sequence>
<keyword evidence="5 11" id="KW-0472">Membrane</keyword>
<dbReference type="PANTHER" id="PTHR35809:SF1">
    <property type="entry name" value="ARCHAETIDYLSERINE DECARBOXYLASE PROENZYME-RELATED"/>
    <property type="match status" value="1"/>
</dbReference>
<dbReference type="GO" id="GO:0008654">
    <property type="term" value="P:phospholipid biosynthetic process"/>
    <property type="evidence" value="ECO:0007669"/>
    <property type="project" value="UniProtKB-KW"/>
</dbReference>